<comment type="caution">
    <text evidence="2">The sequence shown here is derived from an EMBL/GenBank/DDBJ whole genome shotgun (WGS) entry which is preliminary data.</text>
</comment>
<proteinExistence type="predicted"/>
<sequence length="176" mass="18238">MKRLALALAALALPASASAQALRCIPQDQAAALVTFALPSLVGGLAQRCGPELPRASYLMANSTALADRYRPDAAAAWPTARAAIAGIFTQFLGQEMPAEMNGDLVRQLAEPLLGSLLAKRISTTDCLAVDSAISAAAALPGRNVGRLAVVAITLADKKDKGIAGVLHICRPEMRP</sequence>
<evidence type="ECO:0000256" key="1">
    <source>
        <dbReference type="SAM" id="SignalP"/>
    </source>
</evidence>
<evidence type="ECO:0000313" key="2">
    <source>
        <dbReference type="EMBL" id="MDO6413109.1"/>
    </source>
</evidence>
<feature type="chain" id="PRO_5047532208" evidence="1">
    <location>
        <begin position="22"/>
        <end position="176"/>
    </location>
</feature>
<organism evidence="2 3">
    <name type="scientific">Sphingomonas natans</name>
    <dbReference type="NCBI Taxonomy" id="3063330"/>
    <lineage>
        <taxon>Bacteria</taxon>
        <taxon>Pseudomonadati</taxon>
        <taxon>Pseudomonadota</taxon>
        <taxon>Alphaproteobacteria</taxon>
        <taxon>Sphingomonadales</taxon>
        <taxon>Sphingomonadaceae</taxon>
        <taxon>Sphingomonas</taxon>
    </lineage>
</organism>
<dbReference type="RefSeq" id="WP_303539428.1">
    <property type="nucleotide sequence ID" value="NZ_JAUOTP010000001.1"/>
</dbReference>
<protein>
    <submittedName>
        <fullName evidence="2">Uncharacterized protein</fullName>
    </submittedName>
</protein>
<gene>
    <name evidence="2" type="ORF">Q4F19_01825</name>
</gene>
<accession>A0ABT8Y468</accession>
<name>A0ABT8Y468_9SPHN</name>
<dbReference type="Proteomes" id="UP001169764">
    <property type="component" value="Unassembled WGS sequence"/>
</dbReference>
<keyword evidence="1" id="KW-0732">Signal</keyword>
<feature type="signal peptide" evidence="1">
    <location>
        <begin position="1"/>
        <end position="21"/>
    </location>
</feature>
<dbReference type="EMBL" id="JAUOTP010000001">
    <property type="protein sequence ID" value="MDO6413109.1"/>
    <property type="molecule type" value="Genomic_DNA"/>
</dbReference>
<reference evidence="2" key="1">
    <citation type="submission" date="2023-07" db="EMBL/GenBank/DDBJ databases">
        <authorList>
            <person name="Kim M."/>
        </authorList>
    </citation>
    <scope>NUCLEOTIDE SEQUENCE</scope>
    <source>
        <strain evidence="2">BIUV-7</strain>
    </source>
</reference>
<keyword evidence="3" id="KW-1185">Reference proteome</keyword>
<evidence type="ECO:0000313" key="3">
    <source>
        <dbReference type="Proteomes" id="UP001169764"/>
    </source>
</evidence>